<evidence type="ECO:0000256" key="14">
    <source>
        <dbReference type="SAM" id="SignalP"/>
    </source>
</evidence>
<evidence type="ECO:0000256" key="4">
    <source>
        <dbReference type="ARBA" id="ARBA00022496"/>
    </source>
</evidence>
<accession>A0A6N6VRU4</accession>
<comment type="caution">
    <text evidence="17">The sequence shown here is derived from an EMBL/GenBank/DDBJ whole genome shotgun (WGS) entry which is preliminary data.</text>
</comment>
<dbReference type="InterPro" id="IPR037066">
    <property type="entry name" value="Plug_dom_sf"/>
</dbReference>
<dbReference type="AlphaFoldDB" id="A0A6N6VRU4"/>
<dbReference type="RefSeq" id="WP_152214267.1">
    <property type="nucleotide sequence ID" value="NZ_WESC01000001.1"/>
</dbReference>
<dbReference type="Pfam" id="PF00593">
    <property type="entry name" value="TonB_dep_Rec_b-barrel"/>
    <property type="match status" value="1"/>
</dbReference>
<feature type="domain" description="TonB-dependent receptor plug" evidence="16">
    <location>
        <begin position="59"/>
        <end position="168"/>
    </location>
</feature>
<name>A0A6N6VRU4_9HYPH</name>
<keyword evidence="3 12" id="KW-1134">Transmembrane beta strand</keyword>
<evidence type="ECO:0000256" key="10">
    <source>
        <dbReference type="ARBA" id="ARBA00023136"/>
    </source>
</evidence>
<organism evidence="17 18">
    <name type="scientific">Parvibaculum sedimenti</name>
    <dbReference type="NCBI Taxonomy" id="2608632"/>
    <lineage>
        <taxon>Bacteria</taxon>
        <taxon>Pseudomonadati</taxon>
        <taxon>Pseudomonadota</taxon>
        <taxon>Alphaproteobacteria</taxon>
        <taxon>Hyphomicrobiales</taxon>
        <taxon>Parvibaculaceae</taxon>
        <taxon>Parvibaculum</taxon>
    </lineage>
</organism>
<dbReference type="Pfam" id="PF07715">
    <property type="entry name" value="Plug"/>
    <property type="match status" value="1"/>
</dbReference>
<keyword evidence="6 14" id="KW-0732">Signal</keyword>
<evidence type="ECO:0000259" key="15">
    <source>
        <dbReference type="Pfam" id="PF00593"/>
    </source>
</evidence>
<evidence type="ECO:0000256" key="13">
    <source>
        <dbReference type="RuleBase" id="RU003357"/>
    </source>
</evidence>
<dbReference type="InterPro" id="IPR012910">
    <property type="entry name" value="Plug_dom"/>
</dbReference>
<evidence type="ECO:0000256" key="9">
    <source>
        <dbReference type="ARBA" id="ARBA00023077"/>
    </source>
</evidence>
<evidence type="ECO:0000256" key="6">
    <source>
        <dbReference type="ARBA" id="ARBA00022729"/>
    </source>
</evidence>
<feature type="chain" id="PRO_5027118958" evidence="14">
    <location>
        <begin position="24"/>
        <end position="774"/>
    </location>
</feature>
<dbReference type="PANTHER" id="PTHR32552">
    <property type="entry name" value="FERRICHROME IRON RECEPTOR-RELATED"/>
    <property type="match status" value="1"/>
</dbReference>
<evidence type="ECO:0000256" key="7">
    <source>
        <dbReference type="ARBA" id="ARBA00023004"/>
    </source>
</evidence>
<evidence type="ECO:0000256" key="1">
    <source>
        <dbReference type="ARBA" id="ARBA00004571"/>
    </source>
</evidence>
<evidence type="ECO:0000259" key="16">
    <source>
        <dbReference type="Pfam" id="PF07715"/>
    </source>
</evidence>
<keyword evidence="4" id="KW-0410">Iron transport</keyword>
<evidence type="ECO:0000313" key="17">
    <source>
        <dbReference type="EMBL" id="KAB7742714.1"/>
    </source>
</evidence>
<reference evidence="17 18" key="1">
    <citation type="submission" date="2019-09" db="EMBL/GenBank/DDBJ databases">
        <title>Parvibaculum sedimenti sp. nov., isolated from sediment.</title>
        <authorList>
            <person name="Wang Y."/>
        </authorList>
    </citation>
    <scope>NUCLEOTIDE SEQUENCE [LARGE SCALE GENOMIC DNA]</scope>
    <source>
        <strain evidence="17 18">HXT-9</strain>
    </source>
</reference>
<dbReference type="InterPro" id="IPR036942">
    <property type="entry name" value="Beta-barrel_TonB_sf"/>
</dbReference>
<dbReference type="PANTHER" id="PTHR32552:SF89">
    <property type="entry name" value="CATECHOLATE SIDEROPHORE RECEPTOR FIU"/>
    <property type="match status" value="1"/>
</dbReference>
<keyword evidence="11 12" id="KW-0998">Cell outer membrane</keyword>
<keyword evidence="2 12" id="KW-0813">Transport</keyword>
<keyword evidence="10 12" id="KW-0472">Membrane</keyword>
<evidence type="ECO:0000256" key="5">
    <source>
        <dbReference type="ARBA" id="ARBA00022692"/>
    </source>
</evidence>
<dbReference type="GO" id="GO:0009279">
    <property type="term" value="C:cell outer membrane"/>
    <property type="evidence" value="ECO:0007669"/>
    <property type="project" value="UniProtKB-SubCell"/>
</dbReference>
<keyword evidence="5 12" id="KW-0812">Transmembrane</keyword>
<dbReference type="Proteomes" id="UP000468901">
    <property type="component" value="Unassembled WGS sequence"/>
</dbReference>
<keyword evidence="7" id="KW-0408">Iron</keyword>
<dbReference type="GO" id="GO:0015344">
    <property type="term" value="F:siderophore uptake transmembrane transporter activity"/>
    <property type="evidence" value="ECO:0007669"/>
    <property type="project" value="TreeGrafter"/>
</dbReference>
<evidence type="ECO:0000256" key="3">
    <source>
        <dbReference type="ARBA" id="ARBA00022452"/>
    </source>
</evidence>
<gene>
    <name evidence="17" type="ORF">F2P47_00855</name>
</gene>
<evidence type="ECO:0000256" key="2">
    <source>
        <dbReference type="ARBA" id="ARBA00022448"/>
    </source>
</evidence>
<protein>
    <submittedName>
        <fullName evidence="17">TonB-dependent receptor</fullName>
    </submittedName>
</protein>
<evidence type="ECO:0000313" key="18">
    <source>
        <dbReference type="Proteomes" id="UP000468901"/>
    </source>
</evidence>
<keyword evidence="17" id="KW-0675">Receptor</keyword>
<keyword evidence="18" id="KW-1185">Reference proteome</keyword>
<dbReference type="InterPro" id="IPR039426">
    <property type="entry name" value="TonB-dep_rcpt-like"/>
</dbReference>
<feature type="domain" description="TonB-dependent receptor-like beta-barrel" evidence="15">
    <location>
        <begin position="435"/>
        <end position="732"/>
    </location>
</feature>
<keyword evidence="9 13" id="KW-0798">TonB box</keyword>
<dbReference type="InterPro" id="IPR000531">
    <property type="entry name" value="Beta-barrel_TonB"/>
</dbReference>
<dbReference type="SUPFAM" id="SSF56935">
    <property type="entry name" value="Porins"/>
    <property type="match status" value="1"/>
</dbReference>
<evidence type="ECO:0000256" key="12">
    <source>
        <dbReference type="PROSITE-ProRule" id="PRU01360"/>
    </source>
</evidence>
<evidence type="ECO:0000256" key="8">
    <source>
        <dbReference type="ARBA" id="ARBA00023065"/>
    </source>
</evidence>
<sequence length="774" mass="84935">MLRNRLLLGVAFAALCTTSFAFAQDTTEVTKKKSEKELAAEAAVAQPEEIVVYGKGEARQVQTVSQDDIALAAPGTSPLKVVAKLPSVNFQSADPFGSYEWSTRITVRGFNQNQLGFTLDDVPLGDMSYANNNGLHISRAISSENIGSIELAQGAGALGTASTSNLGGTLQFKSSDPKDELGVLVSGTYGSNNTNHEFMRVDTGLLPGGGKAFISYGRQYADKWKGDGVQRQDQVNSKFIQPFGEDFKLTGFLNYSNRRENDYQDQSFEALGRLGWNNDNISDNWGTAVQLAEVYQNLVALSNSDPLPWPSAGTSFPAPYTSPWDAYYNASGLRKDTLGGLTADWDITSNVHLKVTGYGHHNEGQGLWWTPAVPTPGGAPISVRTTEYNINRGGVVSSLSWKLDTHEIEGGLWYEHNDFNNARRFYGLNVDGTNRDSLSFQSDPFYTQWESDYTTKTRVFHLQDTWQIIDPLKVNFGFKSMKVDIAGKPVVYYPASVSRGELTTDKKFLPQAGVNYTLNDWSEVFADYTKNARAFNSGNFGVSQTAFDATKDTLQPETSDTYELGYRFHVPKFEGVLALYHVKFKNRLLSVQVGSPILGYASGIQNVGGVTSNGFEAAGTWHFIENWSLFGSYAYNDSTYDGDVVDALNNITHTAGKTTVDTPKHLLKAQLGYDDDTVFGSLGMSYMSERYYTYTNDITVPSQTVFDATLGYRFHGSDLAEGASIQLNATNIFDKKYISTIGSGGFANSDPSGTMQTLLPGAPRQVFVTLTKQF</sequence>
<comment type="similarity">
    <text evidence="12 13">Belongs to the TonB-dependent receptor family.</text>
</comment>
<feature type="signal peptide" evidence="14">
    <location>
        <begin position="1"/>
        <end position="23"/>
    </location>
</feature>
<comment type="subcellular location">
    <subcellularLocation>
        <location evidence="1 12">Cell outer membrane</location>
        <topology evidence="1 12">Multi-pass membrane protein</topology>
    </subcellularLocation>
</comment>
<proteinExistence type="inferred from homology"/>
<dbReference type="PROSITE" id="PS52016">
    <property type="entry name" value="TONB_DEPENDENT_REC_3"/>
    <property type="match status" value="1"/>
</dbReference>
<dbReference type="EMBL" id="WESC01000001">
    <property type="protein sequence ID" value="KAB7742714.1"/>
    <property type="molecule type" value="Genomic_DNA"/>
</dbReference>
<keyword evidence="8" id="KW-0406">Ion transport</keyword>
<evidence type="ECO:0000256" key="11">
    <source>
        <dbReference type="ARBA" id="ARBA00023237"/>
    </source>
</evidence>
<dbReference type="Gene3D" id="2.170.130.10">
    <property type="entry name" value="TonB-dependent receptor, plug domain"/>
    <property type="match status" value="1"/>
</dbReference>
<dbReference type="Gene3D" id="2.40.170.20">
    <property type="entry name" value="TonB-dependent receptor, beta-barrel domain"/>
    <property type="match status" value="1"/>
</dbReference>